<reference evidence="1" key="1">
    <citation type="submission" date="2013-10" db="EMBL/GenBank/DDBJ databases">
        <title>Genomic analysis of the causative agents of coccidiosis in chickens.</title>
        <authorList>
            <person name="Reid A.J."/>
            <person name="Blake D."/>
            <person name="Billington K."/>
            <person name="Browne H."/>
            <person name="Dunn M."/>
            <person name="Hung S."/>
            <person name="Kawahara F."/>
            <person name="Miranda-Saavedra D."/>
            <person name="Mourier T."/>
            <person name="Nagra H."/>
            <person name="Otto T.D."/>
            <person name="Rawlings N."/>
            <person name="Sanchez A."/>
            <person name="Sanders M."/>
            <person name="Subramaniam C."/>
            <person name="Tay Y."/>
            <person name="Dear P."/>
            <person name="Doerig C."/>
            <person name="Gruber A."/>
            <person name="Parkinson J."/>
            <person name="Shirley M."/>
            <person name="Wan K.L."/>
            <person name="Berriman M."/>
            <person name="Tomley F."/>
            <person name="Pain A."/>
        </authorList>
    </citation>
    <scope>NUCLEOTIDE SEQUENCE [LARGE SCALE GENOMIC DNA]</scope>
    <source>
        <strain evidence="1">Houghton</strain>
    </source>
</reference>
<keyword evidence="2" id="KW-1185">Reference proteome</keyword>
<protein>
    <submittedName>
        <fullName evidence="1">Uncharacterized protein</fullName>
    </submittedName>
</protein>
<dbReference type="Proteomes" id="UP000030750">
    <property type="component" value="Unassembled WGS sequence"/>
</dbReference>
<evidence type="ECO:0000313" key="1">
    <source>
        <dbReference type="EMBL" id="CDJ54163.1"/>
    </source>
</evidence>
<dbReference type="VEuPathDB" id="ToxoDB:EBH_0083310"/>
<accession>U6LY20</accession>
<evidence type="ECO:0000313" key="2">
    <source>
        <dbReference type="Proteomes" id="UP000030750"/>
    </source>
</evidence>
<sequence>MFEEEAIGQTSFTTPARWLSGSAITRCRRQQVCGYYDTPVADAQWSLEVEQFEEPLKPGRQTQFPGAGMCLAAHIRGVRLQSGSVTRVGKVESYGVSMRACRCVELQLRLVSMRCLELRSRAVIVSKYADTTTSQLSGAAITRCYRQQVCGYYDTPVPDAQWSLEVEQFAGPLEPAKQTQFSAPSRARKRRPGTFWECPTGGYSGIIWSILCVYVDAACLDGLSGAATMHDGVAEKV</sequence>
<dbReference type="EMBL" id="HG713898">
    <property type="protein sequence ID" value="CDJ54163.1"/>
    <property type="molecule type" value="Genomic_DNA"/>
</dbReference>
<reference evidence="1" key="2">
    <citation type="submission" date="2013-10" db="EMBL/GenBank/DDBJ databases">
        <authorList>
            <person name="Aslett M."/>
        </authorList>
    </citation>
    <scope>NUCLEOTIDE SEQUENCE [LARGE SCALE GENOMIC DNA]</scope>
    <source>
        <strain evidence="1">Houghton</strain>
    </source>
</reference>
<name>U6LY20_9EIME</name>
<organism evidence="1 2">
    <name type="scientific">Eimeria brunetti</name>
    <dbReference type="NCBI Taxonomy" id="51314"/>
    <lineage>
        <taxon>Eukaryota</taxon>
        <taxon>Sar</taxon>
        <taxon>Alveolata</taxon>
        <taxon>Apicomplexa</taxon>
        <taxon>Conoidasida</taxon>
        <taxon>Coccidia</taxon>
        <taxon>Eucoccidiorida</taxon>
        <taxon>Eimeriorina</taxon>
        <taxon>Eimeriidae</taxon>
        <taxon>Eimeria</taxon>
    </lineage>
</organism>
<proteinExistence type="predicted"/>
<dbReference type="AlphaFoldDB" id="U6LY20"/>
<gene>
    <name evidence="1" type="ORF">EBH_0083310</name>
</gene>